<evidence type="ECO:0000313" key="5">
    <source>
        <dbReference type="EMBL" id="KAJ8727628.1"/>
    </source>
</evidence>
<dbReference type="SUPFAM" id="SSF55797">
    <property type="entry name" value="PR-1-like"/>
    <property type="match status" value="1"/>
</dbReference>
<evidence type="ECO:0000256" key="3">
    <source>
        <dbReference type="SAM" id="SignalP"/>
    </source>
</evidence>
<evidence type="ECO:0000256" key="2">
    <source>
        <dbReference type="ARBA" id="ARBA00022525"/>
    </source>
</evidence>
<keyword evidence="6" id="KW-1185">Reference proteome</keyword>
<feature type="signal peptide" evidence="3">
    <location>
        <begin position="1"/>
        <end position="23"/>
    </location>
</feature>
<dbReference type="CDD" id="cd05380">
    <property type="entry name" value="CAP_euk"/>
    <property type="match status" value="1"/>
</dbReference>
<dbReference type="Pfam" id="PF00188">
    <property type="entry name" value="CAP"/>
    <property type="match status" value="1"/>
</dbReference>
<evidence type="ECO:0000256" key="1">
    <source>
        <dbReference type="ARBA" id="ARBA00004613"/>
    </source>
</evidence>
<dbReference type="PRINTS" id="PR00838">
    <property type="entry name" value="V5ALLERGEN"/>
</dbReference>
<reference evidence="5" key="1">
    <citation type="submission" date="2023-03" db="EMBL/GenBank/DDBJ databases">
        <title>Chromosome-level genomes of two armyworms, Mythimna separata and Mythimna loreyi, provide insights into the biosynthesis and reception of sex pheromones.</title>
        <authorList>
            <person name="Zhao H."/>
        </authorList>
    </citation>
    <scope>NUCLEOTIDE SEQUENCE</scope>
    <source>
        <strain evidence="5">BeijingLab</strain>
        <tissue evidence="5">Pupa</tissue>
    </source>
</reference>
<keyword evidence="3" id="KW-0732">Signal</keyword>
<dbReference type="PROSITE" id="PS01010">
    <property type="entry name" value="CRISP_2"/>
    <property type="match status" value="1"/>
</dbReference>
<dbReference type="PROSITE" id="PS01009">
    <property type="entry name" value="CRISP_1"/>
    <property type="match status" value="1"/>
</dbReference>
<gene>
    <name evidence="5" type="ORF">PYW07_001747</name>
</gene>
<dbReference type="PANTHER" id="PTHR10334">
    <property type="entry name" value="CYSTEINE-RICH SECRETORY PROTEIN-RELATED"/>
    <property type="match status" value="1"/>
</dbReference>
<proteinExistence type="predicted"/>
<dbReference type="InterPro" id="IPR035940">
    <property type="entry name" value="CAP_sf"/>
</dbReference>
<dbReference type="GO" id="GO:0005576">
    <property type="term" value="C:extracellular region"/>
    <property type="evidence" value="ECO:0007669"/>
    <property type="project" value="UniProtKB-SubCell"/>
</dbReference>
<dbReference type="SMART" id="SM00198">
    <property type="entry name" value="SCP"/>
    <property type="match status" value="1"/>
</dbReference>
<protein>
    <recommendedName>
        <fullName evidence="4">SCP domain-containing protein</fullName>
    </recommendedName>
</protein>
<keyword evidence="2" id="KW-0964">Secreted</keyword>
<dbReference type="Gene3D" id="3.40.33.10">
    <property type="entry name" value="CAP"/>
    <property type="match status" value="1"/>
</dbReference>
<dbReference type="PRINTS" id="PR00837">
    <property type="entry name" value="V5TPXLIKE"/>
</dbReference>
<dbReference type="InterPro" id="IPR014044">
    <property type="entry name" value="CAP_dom"/>
</dbReference>
<sequence length="234" mass="26561">MGDIAAAMKKVAVLFLFVAFASAWGFNEDNNVNVISLSCGHIRAFVDGHNSRRLLVARGKVAGQPAAWEMKMMVWDEELAAKASQWAKKNLHQHNPDKSVGSNRFTAGENLYWYSTTNPKYVLNPDSALDSWFKENQNYTFGQLQMADFQREYDIGHYTQMVWSDSDRLGCAISQTFKSGWNKYFVVCNYGPGGNYLGQKPYKENYGSNRTNKLVCSKNNKCDRPYGPKCKRNS</sequence>
<dbReference type="InterPro" id="IPR018244">
    <property type="entry name" value="Allrgn_V5/Tpx1_CS"/>
</dbReference>
<organism evidence="5 6">
    <name type="scientific">Mythimna separata</name>
    <name type="common">Oriental armyworm</name>
    <name type="synonym">Pseudaletia separata</name>
    <dbReference type="NCBI Taxonomy" id="271217"/>
    <lineage>
        <taxon>Eukaryota</taxon>
        <taxon>Metazoa</taxon>
        <taxon>Ecdysozoa</taxon>
        <taxon>Arthropoda</taxon>
        <taxon>Hexapoda</taxon>
        <taxon>Insecta</taxon>
        <taxon>Pterygota</taxon>
        <taxon>Neoptera</taxon>
        <taxon>Endopterygota</taxon>
        <taxon>Lepidoptera</taxon>
        <taxon>Glossata</taxon>
        <taxon>Ditrysia</taxon>
        <taxon>Noctuoidea</taxon>
        <taxon>Noctuidae</taxon>
        <taxon>Noctuinae</taxon>
        <taxon>Hadenini</taxon>
        <taxon>Mythimna</taxon>
    </lineage>
</organism>
<dbReference type="Proteomes" id="UP001231518">
    <property type="component" value="Chromosome 11"/>
</dbReference>
<dbReference type="InterPro" id="IPR001283">
    <property type="entry name" value="CRISP-related"/>
</dbReference>
<accession>A0AAD7YUH1</accession>
<comment type="subcellular location">
    <subcellularLocation>
        <location evidence="1">Secreted</location>
    </subcellularLocation>
</comment>
<evidence type="ECO:0000313" key="6">
    <source>
        <dbReference type="Proteomes" id="UP001231518"/>
    </source>
</evidence>
<evidence type="ECO:0000259" key="4">
    <source>
        <dbReference type="SMART" id="SM00198"/>
    </source>
</evidence>
<comment type="caution">
    <text evidence="5">The sequence shown here is derived from an EMBL/GenBank/DDBJ whole genome shotgun (WGS) entry which is preliminary data.</text>
</comment>
<name>A0AAD7YUH1_MYTSE</name>
<dbReference type="InterPro" id="IPR002413">
    <property type="entry name" value="V5_allergen-like"/>
</dbReference>
<feature type="domain" description="SCP" evidence="4">
    <location>
        <begin position="40"/>
        <end position="198"/>
    </location>
</feature>
<dbReference type="EMBL" id="JARGEI010000008">
    <property type="protein sequence ID" value="KAJ8727628.1"/>
    <property type="molecule type" value="Genomic_DNA"/>
</dbReference>
<feature type="chain" id="PRO_5042109605" description="SCP domain-containing protein" evidence="3">
    <location>
        <begin position="24"/>
        <end position="234"/>
    </location>
</feature>
<dbReference type="AlphaFoldDB" id="A0AAD7YUH1"/>